<dbReference type="Proteomes" id="UP001241758">
    <property type="component" value="Unassembled WGS sequence"/>
</dbReference>
<proteinExistence type="inferred from homology"/>
<evidence type="ECO:0000256" key="2">
    <source>
        <dbReference type="ARBA" id="ARBA00009347"/>
    </source>
</evidence>
<dbReference type="InterPro" id="IPR046373">
    <property type="entry name" value="Acyl-CoA_Oxase/DH_mid-dom_sf"/>
</dbReference>
<dbReference type="InterPro" id="IPR037069">
    <property type="entry name" value="AcylCoA_DH/ox_N_sf"/>
</dbReference>
<evidence type="ECO:0000313" key="12">
    <source>
        <dbReference type="Proteomes" id="UP001241758"/>
    </source>
</evidence>
<dbReference type="InterPro" id="IPR052033">
    <property type="entry name" value="Glutaryl-CoA_DH_mitochondrial"/>
</dbReference>
<comment type="cofactor">
    <cofactor evidence="1 7">
        <name>FAD</name>
        <dbReference type="ChEBI" id="CHEBI:57692"/>
    </cofactor>
</comment>
<accession>A0ABT6WNU0</accession>
<keyword evidence="6 7" id="KW-0560">Oxidoreductase</keyword>
<dbReference type="InterPro" id="IPR009100">
    <property type="entry name" value="AcylCoA_DH/oxidase_NM_dom_sf"/>
</dbReference>
<reference evidence="11 12" key="1">
    <citation type="submission" date="2023-05" db="EMBL/GenBank/DDBJ databases">
        <title>Actinoplanes sp. NEAU-A12 genome sequencing.</title>
        <authorList>
            <person name="Wang Z.-S."/>
        </authorList>
    </citation>
    <scope>NUCLEOTIDE SEQUENCE [LARGE SCALE GENOMIC DNA]</scope>
    <source>
        <strain evidence="11 12">NEAU-A12</strain>
    </source>
</reference>
<evidence type="ECO:0000259" key="9">
    <source>
        <dbReference type="Pfam" id="PF02770"/>
    </source>
</evidence>
<dbReference type="Pfam" id="PF00441">
    <property type="entry name" value="Acyl-CoA_dh_1"/>
    <property type="match status" value="1"/>
</dbReference>
<organism evidence="11 12">
    <name type="scientific">Actinoplanes sandaracinus</name>
    <dbReference type="NCBI Taxonomy" id="3045177"/>
    <lineage>
        <taxon>Bacteria</taxon>
        <taxon>Bacillati</taxon>
        <taxon>Actinomycetota</taxon>
        <taxon>Actinomycetes</taxon>
        <taxon>Micromonosporales</taxon>
        <taxon>Micromonosporaceae</taxon>
        <taxon>Actinoplanes</taxon>
    </lineage>
</organism>
<dbReference type="SUPFAM" id="SSF47203">
    <property type="entry name" value="Acyl-CoA dehydrogenase C-terminal domain-like"/>
    <property type="match status" value="1"/>
</dbReference>
<dbReference type="PANTHER" id="PTHR42807">
    <property type="entry name" value="GLUTARYL-COA DEHYDROGENASE, MITOCHONDRIAL"/>
    <property type="match status" value="1"/>
</dbReference>
<dbReference type="Gene3D" id="2.40.110.10">
    <property type="entry name" value="Butyryl-CoA Dehydrogenase, subunit A, domain 2"/>
    <property type="match status" value="1"/>
</dbReference>
<feature type="domain" description="Acyl-CoA oxidase/dehydrogenase middle" evidence="9">
    <location>
        <begin position="132"/>
        <end position="222"/>
    </location>
</feature>
<dbReference type="Pfam" id="PF02771">
    <property type="entry name" value="Acyl-CoA_dh_N"/>
    <property type="match status" value="1"/>
</dbReference>
<dbReference type="InterPro" id="IPR013786">
    <property type="entry name" value="AcylCoA_DH/ox_N"/>
</dbReference>
<gene>
    <name evidence="11" type="ORF">QLQ12_22370</name>
</gene>
<evidence type="ECO:0000259" key="8">
    <source>
        <dbReference type="Pfam" id="PF00441"/>
    </source>
</evidence>
<name>A0ABT6WNU0_9ACTN</name>
<keyword evidence="12" id="KW-1185">Reference proteome</keyword>
<dbReference type="InterPro" id="IPR009075">
    <property type="entry name" value="AcylCo_DH/oxidase_C"/>
</dbReference>
<evidence type="ECO:0000259" key="10">
    <source>
        <dbReference type="Pfam" id="PF02771"/>
    </source>
</evidence>
<evidence type="ECO:0000256" key="3">
    <source>
        <dbReference type="ARBA" id="ARBA00022630"/>
    </source>
</evidence>
<evidence type="ECO:0000256" key="1">
    <source>
        <dbReference type="ARBA" id="ARBA00001974"/>
    </source>
</evidence>
<dbReference type="Gene3D" id="1.20.140.10">
    <property type="entry name" value="Butyryl-CoA Dehydrogenase, subunit A, domain 3"/>
    <property type="match status" value="1"/>
</dbReference>
<sequence>MTITDPLDLLDIDSLLSDEERQIRETVARFVAEHVRPHVAEWFEAGTFPRELAPELGKLGVLGMHLDGYGCAGTSAVAYGLACLELEAGDSGLRSFVSVQGSLAMFSIWKYGSEEQKLQWLPRMAAGEAIGCFGLTEPDFGSDPAGMRTRAVRDGDDWILNGSKMWITNGSIADVATVWARTEEGVRGFLVPRGTPGFTTHTIKQKLSLRASVTGELVLDEVRLPDSARLPEARGLGAPLSCLGEARFGIVFGSTGAALDSLRAAIAYATTRVQFGKPIAAFQLTQEKLANMAVDLNTAALLALHLGRLKDAGRVKPHQISVGKLNNVRRALAIARECRTILGGSGITLEYSPLRHANNLESVLTYEGTSEIHTLVIGEALTGHAAYR</sequence>
<dbReference type="InterPro" id="IPR036250">
    <property type="entry name" value="AcylCo_DH-like_C"/>
</dbReference>
<dbReference type="PANTHER" id="PTHR42807:SF1">
    <property type="entry name" value="GLUTARYL-COA DEHYDROGENASE, MITOCHONDRIAL"/>
    <property type="match status" value="1"/>
</dbReference>
<dbReference type="Pfam" id="PF02770">
    <property type="entry name" value="Acyl-CoA_dh_M"/>
    <property type="match status" value="1"/>
</dbReference>
<protein>
    <submittedName>
        <fullName evidence="11">Acyl-CoA dehydrogenase family protein</fullName>
    </submittedName>
</protein>
<keyword evidence="4 7" id="KW-0274">FAD</keyword>
<evidence type="ECO:0000256" key="6">
    <source>
        <dbReference type="ARBA" id="ARBA00023002"/>
    </source>
</evidence>
<evidence type="ECO:0000256" key="5">
    <source>
        <dbReference type="ARBA" id="ARBA00022946"/>
    </source>
</evidence>
<evidence type="ECO:0000256" key="7">
    <source>
        <dbReference type="RuleBase" id="RU362125"/>
    </source>
</evidence>
<comment type="similarity">
    <text evidence="2 7">Belongs to the acyl-CoA dehydrogenase family.</text>
</comment>
<dbReference type="EMBL" id="JASCTH010000014">
    <property type="protein sequence ID" value="MDI6101365.1"/>
    <property type="molecule type" value="Genomic_DNA"/>
</dbReference>
<keyword evidence="3 7" id="KW-0285">Flavoprotein</keyword>
<feature type="domain" description="Acyl-CoA dehydrogenase/oxidase N-terminal" evidence="10">
    <location>
        <begin position="17"/>
        <end position="128"/>
    </location>
</feature>
<keyword evidence="5" id="KW-0809">Transit peptide</keyword>
<comment type="caution">
    <text evidence="11">The sequence shown here is derived from an EMBL/GenBank/DDBJ whole genome shotgun (WGS) entry which is preliminary data.</text>
</comment>
<dbReference type="InterPro" id="IPR006091">
    <property type="entry name" value="Acyl-CoA_Oxase/DH_mid-dom"/>
</dbReference>
<evidence type="ECO:0000313" key="11">
    <source>
        <dbReference type="EMBL" id="MDI6101365.1"/>
    </source>
</evidence>
<dbReference type="RefSeq" id="WP_282762238.1">
    <property type="nucleotide sequence ID" value="NZ_JASCTH010000014.1"/>
</dbReference>
<evidence type="ECO:0000256" key="4">
    <source>
        <dbReference type="ARBA" id="ARBA00022827"/>
    </source>
</evidence>
<dbReference type="Gene3D" id="1.10.540.10">
    <property type="entry name" value="Acyl-CoA dehydrogenase/oxidase, N-terminal domain"/>
    <property type="match status" value="1"/>
</dbReference>
<dbReference type="SUPFAM" id="SSF56645">
    <property type="entry name" value="Acyl-CoA dehydrogenase NM domain-like"/>
    <property type="match status" value="1"/>
</dbReference>
<feature type="domain" description="Acyl-CoA dehydrogenase/oxidase C-terminal" evidence="8">
    <location>
        <begin position="234"/>
        <end position="381"/>
    </location>
</feature>